<name>A0AAV5IAK3_9ROSI</name>
<reference evidence="1 2" key="1">
    <citation type="journal article" date="2021" name="Commun. Biol.">
        <title>The genome of Shorea leprosula (Dipterocarpaceae) highlights the ecological relevance of drought in aseasonal tropical rainforests.</title>
        <authorList>
            <person name="Ng K.K.S."/>
            <person name="Kobayashi M.J."/>
            <person name="Fawcett J.A."/>
            <person name="Hatakeyama M."/>
            <person name="Paape T."/>
            <person name="Ng C.H."/>
            <person name="Ang C.C."/>
            <person name="Tnah L.H."/>
            <person name="Lee C.T."/>
            <person name="Nishiyama T."/>
            <person name="Sese J."/>
            <person name="O'Brien M.J."/>
            <person name="Copetti D."/>
            <person name="Mohd Noor M.I."/>
            <person name="Ong R.C."/>
            <person name="Putra M."/>
            <person name="Sireger I.Z."/>
            <person name="Indrioko S."/>
            <person name="Kosugi Y."/>
            <person name="Izuno A."/>
            <person name="Isagi Y."/>
            <person name="Lee S.L."/>
            <person name="Shimizu K.K."/>
        </authorList>
    </citation>
    <scope>NUCLEOTIDE SEQUENCE [LARGE SCALE GENOMIC DNA]</scope>
    <source>
        <strain evidence="1">214</strain>
    </source>
</reference>
<comment type="caution">
    <text evidence="1">The sequence shown here is derived from an EMBL/GenBank/DDBJ whole genome shotgun (WGS) entry which is preliminary data.</text>
</comment>
<evidence type="ECO:0000313" key="1">
    <source>
        <dbReference type="EMBL" id="GKU96165.1"/>
    </source>
</evidence>
<keyword evidence="2" id="KW-1185">Reference proteome</keyword>
<protein>
    <submittedName>
        <fullName evidence="1">Uncharacterized protein</fullName>
    </submittedName>
</protein>
<gene>
    <name evidence="1" type="ORF">SLEP1_g9432</name>
</gene>
<proteinExistence type="predicted"/>
<dbReference type="AlphaFoldDB" id="A0AAV5IAK3"/>
<evidence type="ECO:0000313" key="2">
    <source>
        <dbReference type="Proteomes" id="UP001054252"/>
    </source>
</evidence>
<accession>A0AAV5IAK3</accession>
<dbReference type="EMBL" id="BPVZ01000009">
    <property type="protein sequence ID" value="GKU96165.1"/>
    <property type="molecule type" value="Genomic_DNA"/>
</dbReference>
<organism evidence="1 2">
    <name type="scientific">Rubroshorea leprosula</name>
    <dbReference type="NCBI Taxonomy" id="152421"/>
    <lineage>
        <taxon>Eukaryota</taxon>
        <taxon>Viridiplantae</taxon>
        <taxon>Streptophyta</taxon>
        <taxon>Embryophyta</taxon>
        <taxon>Tracheophyta</taxon>
        <taxon>Spermatophyta</taxon>
        <taxon>Magnoliopsida</taxon>
        <taxon>eudicotyledons</taxon>
        <taxon>Gunneridae</taxon>
        <taxon>Pentapetalae</taxon>
        <taxon>rosids</taxon>
        <taxon>malvids</taxon>
        <taxon>Malvales</taxon>
        <taxon>Dipterocarpaceae</taxon>
        <taxon>Rubroshorea</taxon>
    </lineage>
</organism>
<dbReference type="Proteomes" id="UP001054252">
    <property type="component" value="Unassembled WGS sequence"/>
</dbReference>
<sequence length="42" mass="4830">MESTKKKKEEGTARDYWLEIWENVFQKLGPNTPCSTGLDLGE</sequence>